<dbReference type="AlphaFoldDB" id="S0EY70"/>
<dbReference type="Gene3D" id="2.30.130.110">
    <property type="match status" value="1"/>
</dbReference>
<dbReference type="InterPro" id="IPR007392">
    <property type="entry name" value="GD_AH_second"/>
</dbReference>
<evidence type="ECO:0000256" key="1">
    <source>
        <dbReference type="ARBA" id="ARBA00010986"/>
    </source>
</evidence>
<gene>
    <name evidence="4" type="ORF">CCALI_02736</name>
</gene>
<dbReference type="FunCoup" id="S0EY70">
    <property type="interactions" value="44"/>
</dbReference>
<feature type="domain" description="SAF" evidence="3">
    <location>
        <begin position="21"/>
        <end position="92"/>
    </location>
</feature>
<comment type="similarity">
    <text evidence="1">Belongs to the UxaA family.</text>
</comment>
<keyword evidence="2 4" id="KW-0456">Lyase</keyword>
<accession>S0EY70</accession>
<evidence type="ECO:0000313" key="4">
    <source>
        <dbReference type="EMBL" id="CCW36525.1"/>
    </source>
</evidence>
<dbReference type="CDD" id="cd11613">
    <property type="entry name" value="SAF_AH_GD"/>
    <property type="match status" value="1"/>
</dbReference>
<dbReference type="PANTHER" id="PTHR30536">
    <property type="entry name" value="ALTRONATE/GALACTARATE DEHYDRATASE"/>
    <property type="match status" value="1"/>
</dbReference>
<dbReference type="PATRIC" id="fig|1303518.3.peg.2840"/>
<evidence type="ECO:0000313" key="5">
    <source>
        <dbReference type="Proteomes" id="UP000014227"/>
    </source>
</evidence>
<dbReference type="HOGENOM" id="CLU_029189_0_0_0"/>
<name>S0EY70_CHTCT</name>
<proteinExistence type="inferred from homology"/>
<dbReference type="InterPro" id="IPR013974">
    <property type="entry name" value="SAF"/>
</dbReference>
<dbReference type="STRING" id="454171.CP488_01351"/>
<organism evidence="4 5">
    <name type="scientific">Chthonomonas calidirosea (strain DSM 23976 / ICMP 18418 / T49)</name>
    <dbReference type="NCBI Taxonomy" id="1303518"/>
    <lineage>
        <taxon>Bacteria</taxon>
        <taxon>Bacillati</taxon>
        <taxon>Armatimonadota</taxon>
        <taxon>Chthonomonadia</taxon>
        <taxon>Chthonomonadales</taxon>
        <taxon>Chthonomonadaceae</taxon>
        <taxon>Chthonomonas</taxon>
    </lineage>
</organism>
<dbReference type="InterPro" id="IPR052172">
    <property type="entry name" value="UxaA_altronate/galactarate_dh"/>
</dbReference>
<dbReference type="Pfam" id="PF04295">
    <property type="entry name" value="GD_AH_second"/>
    <property type="match status" value="1"/>
</dbReference>
<dbReference type="RefSeq" id="WP_016484033.1">
    <property type="nucleotide sequence ID" value="NC_021487.1"/>
</dbReference>
<dbReference type="InterPro" id="IPR048332">
    <property type="entry name" value="GD_AH_C"/>
</dbReference>
<dbReference type="Pfam" id="PF08666">
    <property type="entry name" value="SAF"/>
    <property type="match status" value="1"/>
</dbReference>
<protein>
    <submittedName>
        <fullName evidence="4">Altronate dehydratase</fullName>
        <ecNumber evidence="4">4.2.1.7</ecNumber>
    </submittedName>
</protein>
<dbReference type="EMBL" id="HF951689">
    <property type="protein sequence ID" value="CCW36525.1"/>
    <property type="molecule type" value="Genomic_DNA"/>
</dbReference>
<dbReference type="InParanoid" id="S0EY70"/>
<dbReference type="InterPro" id="IPR044144">
    <property type="entry name" value="SAF_UxaA/GarD"/>
</dbReference>
<dbReference type="Pfam" id="PF20629">
    <property type="entry name" value="GD_AH_C"/>
    <property type="match status" value="1"/>
</dbReference>
<dbReference type="KEGG" id="ccz:CCALI_02736"/>
<dbReference type="eggNOG" id="COG2721">
    <property type="taxonomic scope" value="Bacteria"/>
</dbReference>
<keyword evidence="5" id="KW-1185">Reference proteome</keyword>
<reference evidence="5" key="1">
    <citation type="submission" date="2013-03" db="EMBL/GenBank/DDBJ databases">
        <title>Genome sequence of Chthonomonas calidirosea, the first sequenced genome from the Armatimonadetes phylum (formally candidate division OP10).</title>
        <authorList>
            <person name="Lee K.C.Y."/>
            <person name="Morgan X.C."/>
            <person name="Dunfield P.F."/>
            <person name="Tamas I."/>
            <person name="Houghton K.M."/>
            <person name="Vyssotski M."/>
            <person name="Ryan J.L.J."/>
            <person name="Lagutin K."/>
            <person name="McDonald I.R."/>
            <person name="Stott M.B."/>
        </authorList>
    </citation>
    <scope>NUCLEOTIDE SEQUENCE [LARGE SCALE GENOMIC DNA]</scope>
    <source>
        <strain evidence="5">DSM 23976 / ICMP 18418 / T49</strain>
    </source>
</reference>
<dbReference type="Proteomes" id="UP000014227">
    <property type="component" value="Chromosome I"/>
</dbReference>
<sequence length="532" mass="57061">MTQRLEAQILQEVALLLREEDDVAVARRSLEKGTPIVHEARTFLLRDDIPAGHKLAVRDHRVGEPLRKYGQIIGFATADIAQGDWVHTHNLGFGKGEGSGETALQLPLEFCTEVPTVDYVGEAERRSFRGYRRADGRVGTRNYVAIISTVNCSASTVRAIADHFRGEALHDFPEVDGVIPLIHKSGCGQHLGGEDYKQLQRTLAGFANHPNVGGCLLVGLGCEVNQPDALVQNTGLVPAGQIAIGHVEPPPIFVIQETGGVRKTTQAGVEATLKLLRRANQARRTDCPVSELIVGTNCGGSDGNSGITANPALGLAGDMFVRQGAGWVLAETTETYGAEHLLTRRAVTREVAEKLVALMRWWEWYTGVWGATIDANPTPGNKKGGITTIYEKSLGAVAKAGSTPLVEVYPYAARITKKGLTFMDTPGYDPVSVTGLVAGGCNLIAFTTGRGSCLGFKPTPVLKIASNTALYERMQEDMDINAGAILDGVPMEDVAREIFEALIAVASGKKTKSELQGLGEEEFAPWTLGPVM</sequence>
<dbReference type="EC" id="4.2.1.7" evidence="4"/>
<dbReference type="SMART" id="SM00858">
    <property type="entry name" value="SAF"/>
    <property type="match status" value="1"/>
</dbReference>
<dbReference type="GO" id="GO:0019698">
    <property type="term" value="P:D-galacturonate catabolic process"/>
    <property type="evidence" value="ECO:0007669"/>
    <property type="project" value="TreeGrafter"/>
</dbReference>
<dbReference type="PANTHER" id="PTHR30536:SF5">
    <property type="entry name" value="ALTRONATE DEHYDRATASE"/>
    <property type="match status" value="1"/>
</dbReference>
<evidence type="ECO:0000259" key="3">
    <source>
        <dbReference type="SMART" id="SM00858"/>
    </source>
</evidence>
<evidence type="ECO:0000256" key="2">
    <source>
        <dbReference type="ARBA" id="ARBA00023239"/>
    </source>
</evidence>
<dbReference type="GO" id="GO:0008789">
    <property type="term" value="F:altronate dehydratase activity"/>
    <property type="evidence" value="ECO:0007669"/>
    <property type="project" value="UniProtKB-EC"/>
</dbReference>